<dbReference type="InterPro" id="IPR036280">
    <property type="entry name" value="Multihaem_cyt_sf"/>
</dbReference>
<reference evidence="2 5" key="2">
    <citation type="submission" date="2024-07" db="EMBL/GenBank/DDBJ databases">
        <title>Active virus-host system and metabolic interactions in a Lokiarchaeon culture.</title>
        <authorList>
            <person name="Ponce Toledo R.I."/>
            <person name="Rodrigues Oliveira T."/>
            <person name="Schleper C."/>
        </authorList>
    </citation>
    <scope>NUCLEOTIDE SEQUENCE [LARGE SCALE GENOMIC DNA]</scope>
    <source>
        <strain evidence="2 5">B35</strain>
    </source>
</reference>
<keyword evidence="5" id="KW-1185">Reference proteome</keyword>
<dbReference type="PROSITE" id="PS51257">
    <property type="entry name" value="PROKAR_LIPOPROTEIN"/>
    <property type="match status" value="1"/>
</dbReference>
<reference evidence="3 4" key="1">
    <citation type="submission" date="2016-11" db="EMBL/GenBank/DDBJ databases">
        <authorList>
            <person name="Varghese N."/>
            <person name="Submissions S."/>
        </authorList>
    </citation>
    <scope>NUCLEOTIDE SEQUENCE [LARGE SCALE GENOMIC DNA]</scope>
    <source>
        <strain evidence="3 4">DSM 17919</strain>
    </source>
</reference>
<evidence type="ECO:0000313" key="3">
    <source>
        <dbReference type="EMBL" id="SHI82737.1"/>
    </source>
</evidence>
<proteinExistence type="predicted"/>
<sequence length="78" mass="8493">MNRSFMSAFVVMVCLLSGCAYMGYHGKSIQTYPDIHAGARTDKDCLMCHAPQNAVKSGAPETPHPDFTGCLKCHNDTI</sequence>
<evidence type="ECO:0000256" key="1">
    <source>
        <dbReference type="SAM" id="SignalP"/>
    </source>
</evidence>
<evidence type="ECO:0000313" key="2">
    <source>
        <dbReference type="EMBL" id="MEZ6852768.1"/>
    </source>
</evidence>
<dbReference type="SUPFAM" id="SSF48695">
    <property type="entry name" value="Multiheme cytochromes"/>
    <property type="match status" value="1"/>
</dbReference>
<dbReference type="EMBL" id="FQZR01000002">
    <property type="protein sequence ID" value="SHI82737.1"/>
    <property type="molecule type" value="Genomic_DNA"/>
</dbReference>
<feature type="signal peptide" evidence="1">
    <location>
        <begin position="1"/>
        <end position="22"/>
    </location>
</feature>
<protein>
    <recommendedName>
        <fullName evidence="6">Cytochrome c7-like domain-containing protein</fullName>
    </recommendedName>
</protein>
<gene>
    <name evidence="2" type="ORF">AB2Z07_04355</name>
    <name evidence="3" type="ORF">SAMN05660830_01124</name>
</gene>
<dbReference type="RefSeq" id="WP_020002240.1">
    <property type="nucleotide sequence ID" value="NZ_CP192217.1"/>
</dbReference>
<keyword evidence="1" id="KW-0732">Signal</keyword>
<evidence type="ECO:0000313" key="5">
    <source>
        <dbReference type="Proteomes" id="UP001568358"/>
    </source>
</evidence>
<evidence type="ECO:0008006" key="6">
    <source>
        <dbReference type="Google" id="ProtNLM"/>
    </source>
</evidence>
<comment type="caution">
    <text evidence="3">The sequence shown here is derived from an EMBL/GenBank/DDBJ whole genome shotgun (WGS) entry which is preliminary data.</text>
</comment>
<evidence type="ECO:0000313" key="4">
    <source>
        <dbReference type="Proteomes" id="UP000184001"/>
    </source>
</evidence>
<feature type="chain" id="PRO_5034353800" description="Cytochrome c7-like domain-containing protein" evidence="1">
    <location>
        <begin position="23"/>
        <end position="78"/>
    </location>
</feature>
<dbReference type="Proteomes" id="UP000184001">
    <property type="component" value="Unassembled WGS sequence"/>
</dbReference>
<dbReference type="AlphaFoldDB" id="A0A8G2C8J7"/>
<name>A0A8G2C8J7_9BACT</name>
<organism evidence="3 4">
    <name type="scientific">Halodesulfovibrio aestuarii</name>
    <dbReference type="NCBI Taxonomy" id="126333"/>
    <lineage>
        <taxon>Bacteria</taxon>
        <taxon>Pseudomonadati</taxon>
        <taxon>Thermodesulfobacteriota</taxon>
        <taxon>Desulfovibrionia</taxon>
        <taxon>Desulfovibrionales</taxon>
        <taxon>Desulfovibrionaceae</taxon>
        <taxon>Halodesulfovibrio</taxon>
    </lineage>
</organism>
<dbReference type="EMBL" id="JBFSOO010000003">
    <property type="protein sequence ID" value="MEZ6852768.1"/>
    <property type="molecule type" value="Genomic_DNA"/>
</dbReference>
<dbReference type="Proteomes" id="UP001568358">
    <property type="component" value="Unassembled WGS sequence"/>
</dbReference>
<accession>A0A8G2C8J7</accession>